<keyword evidence="3" id="KW-1185">Reference proteome</keyword>
<evidence type="ECO:0000313" key="3">
    <source>
        <dbReference type="Proteomes" id="UP001162156"/>
    </source>
</evidence>
<evidence type="ECO:0000313" key="2">
    <source>
        <dbReference type="EMBL" id="KAJ8968337.1"/>
    </source>
</evidence>
<feature type="region of interest" description="Disordered" evidence="1">
    <location>
        <begin position="46"/>
        <end position="66"/>
    </location>
</feature>
<protein>
    <submittedName>
        <fullName evidence="2">Uncharacterized protein</fullName>
    </submittedName>
</protein>
<name>A0AAV8ZRJ4_9CUCU</name>
<sequence>MKKICEYACLSRANAIGGFEGSGIYPLCKEKMSRKIEIVKIIEEGENSSLPSTSSPAESVGTVRKK</sequence>
<reference evidence="2" key="1">
    <citation type="journal article" date="2023" name="Insect Mol. Biol.">
        <title>Genome sequencing provides insights into the evolution of gene families encoding plant cell wall-degrading enzymes in longhorned beetles.</title>
        <authorList>
            <person name="Shin N.R."/>
            <person name="Okamura Y."/>
            <person name="Kirsch R."/>
            <person name="Pauchet Y."/>
        </authorList>
    </citation>
    <scope>NUCLEOTIDE SEQUENCE</scope>
    <source>
        <strain evidence="2">RBIC_L_NR</strain>
    </source>
</reference>
<dbReference type="AlphaFoldDB" id="A0AAV8ZRJ4"/>
<gene>
    <name evidence="2" type="ORF">NQ314_002353</name>
</gene>
<comment type="caution">
    <text evidence="2">The sequence shown here is derived from an EMBL/GenBank/DDBJ whole genome shotgun (WGS) entry which is preliminary data.</text>
</comment>
<dbReference type="Proteomes" id="UP001162156">
    <property type="component" value="Unassembled WGS sequence"/>
</dbReference>
<feature type="compositionally biased region" description="Low complexity" evidence="1">
    <location>
        <begin position="48"/>
        <end position="59"/>
    </location>
</feature>
<accession>A0AAV8ZRJ4</accession>
<organism evidence="2 3">
    <name type="scientific">Rhamnusium bicolor</name>
    <dbReference type="NCBI Taxonomy" id="1586634"/>
    <lineage>
        <taxon>Eukaryota</taxon>
        <taxon>Metazoa</taxon>
        <taxon>Ecdysozoa</taxon>
        <taxon>Arthropoda</taxon>
        <taxon>Hexapoda</taxon>
        <taxon>Insecta</taxon>
        <taxon>Pterygota</taxon>
        <taxon>Neoptera</taxon>
        <taxon>Endopterygota</taxon>
        <taxon>Coleoptera</taxon>
        <taxon>Polyphaga</taxon>
        <taxon>Cucujiformia</taxon>
        <taxon>Chrysomeloidea</taxon>
        <taxon>Cerambycidae</taxon>
        <taxon>Lepturinae</taxon>
        <taxon>Rhagiini</taxon>
        <taxon>Rhamnusium</taxon>
    </lineage>
</organism>
<evidence type="ECO:0000256" key="1">
    <source>
        <dbReference type="SAM" id="MobiDB-lite"/>
    </source>
</evidence>
<proteinExistence type="predicted"/>
<dbReference type="EMBL" id="JANEYF010000726">
    <property type="protein sequence ID" value="KAJ8968337.1"/>
    <property type="molecule type" value="Genomic_DNA"/>
</dbReference>